<name>A0A6A6PBB9_9PEZI</name>
<keyword evidence="2" id="KW-1185">Reference proteome</keyword>
<evidence type="ECO:0000313" key="2">
    <source>
        <dbReference type="Proteomes" id="UP000799766"/>
    </source>
</evidence>
<dbReference type="Proteomes" id="UP000799766">
    <property type="component" value="Unassembled WGS sequence"/>
</dbReference>
<dbReference type="AlphaFoldDB" id="A0A6A6PBB9"/>
<reference evidence="1" key="1">
    <citation type="journal article" date="2020" name="Stud. Mycol.">
        <title>101 Dothideomycetes genomes: a test case for predicting lifestyles and emergence of pathogens.</title>
        <authorList>
            <person name="Haridas S."/>
            <person name="Albert R."/>
            <person name="Binder M."/>
            <person name="Bloem J."/>
            <person name="Labutti K."/>
            <person name="Salamov A."/>
            <person name="Andreopoulos B."/>
            <person name="Baker S."/>
            <person name="Barry K."/>
            <person name="Bills G."/>
            <person name="Bluhm B."/>
            <person name="Cannon C."/>
            <person name="Castanera R."/>
            <person name="Culley D."/>
            <person name="Daum C."/>
            <person name="Ezra D."/>
            <person name="Gonzalez J."/>
            <person name="Henrissat B."/>
            <person name="Kuo A."/>
            <person name="Liang C."/>
            <person name="Lipzen A."/>
            <person name="Lutzoni F."/>
            <person name="Magnuson J."/>
            <person name="Mondo S."/>
            <person name="Nolan M."/>
            <person name="Ohm R."/>
            <person name="Pangilinan J."/>
            <person name="Park H.-J."/>
            <person name="Ramirez L."/>
            <person name="Alfaro M."/>
            <person name="Sun H."/>
            <person name="Tritt A."/>
            <person name="Yoshinaga Y."/>
            <person name="Zwiers L.-H."/>
            <person name="Turgeon B."/>
            <person name="Goodwin S."/>
            <person name="Spatafora J."/>
            <person name="Crous P."/>
            <person name="Grigoriev I."/>
        </authorList>
    </citation>
    <scope>NUCLEOTIDE SEQUENCE</scope>
    <source>
        <strain evidence="1">ATCC 16933</strain>
    </source>
</reference>
<sequence>MYAPRSSTTLLPILSRTRMFYGYTSADCRLPVQLLHGTLCTPSPNHILEFAAVHSAPRRSVCRDSRPFGVDPWRIPASLPARGPWLSWPVGVGNGHRSRVACCQPRVWGPAGFFFLSSCCWTGRYRQLLTFSRCCGVDALLGAWKSRQSAPCDRM</sequence>
<evidence type="ECO:0000313" key="1">
    <source>
        <dbReference type="EMBL" id="KAF2460713.1"/>
    </source>
</evidence>
<proteinExistence type="predicted"/>
<accession>A0A6A6PBB9</accession>
<gene>
    <name evidence="1" type="ORF">BDY21DRAFT_171839</name>
</gene>
<dbReference type="EMBL" id="MU001673">
    <property type="protein sequence ID" value="KAF2460713.1"/>
    <property type="molecule type" value="Genomic_DNA"/>
</dbReference>
<protein>
    <submittedName>
        <fullName evidence="1">Uncharacterized protein</fullName>
    </submittedName>
</protein>
<organism evidence="1 2">
    <name type="scientific">Lineolata rhizophorae</name>
    <dbReference type="NCBI Taxonomy" id="578093"/>
    <lineage>
        <taxon>Eukaryota</taxon>
        <taxon>Fungi</taxon>
        <taxon>Dikarya</taxon>
        <taxon>Ascomycota</taxon>
        <taxon>Pezizomycotina</taxon>
        <taxon>Dothideomycetes</taxon>
        <taxon>Dothideomycetes incertae sedis</taxon>
        <taxon>Lineolatales</taxon>
        <taxon>Lineolataceae</taxon>
        <taxon>Lineolata</taxon>
    </lineage>
</organism>